<dbReference type="SUPFAM" id="SSF52047">
    <property type="entry name" value="RNI-like"/>
    <property type="match status" value="1"/>
</dbReference>
<dbReference type="SMART" id="SM00579">
    <property type="entry name" value="FBD"/>
    <property type="match status" value="1"/>
</dbReference>
<dbReference type="InterPro" id="IPR055411">
    <property type="entry name" value="LRR_FXL15/At3g58940/PEG3-like"/>
</dbReference>
<dbReference type="Pfam" id="PF24758">
    <property type="entry name" value="LRR_At5g56370"/>
    <property type="match status" value="1"/>
</dbReference>
<dbReference type="InterPro" id="IPR006566">
    <property type="entry name" value="FBD"/>
</dbReference>
<accession>A0A6G1F461</accession>
<proteinExistence type="predicted"/>
<dbReference type="AlphaFoldDB" id="A0A6G1F461"/>
<dbReference type="Gene3D" id="3.80.10.10">
    <property type="entry name" value="Ribonuclease Inhibitor"/>
    <property type="match status" value="1"/>
</dbReference>
<dbReference type="InterPro" id="IPR055302">
    <property type="entry name" value="F-box_dom-containing"/>
</dbReference>
<keyword evidence="3" id="KW-1185">Reference proteome</keyword>
<gene>
    <name evidence="2" type="ORF">E2562_005608</name>
</gene>
<dbReference type="Pfam" id="PF08387">
    <property type="entry name" value="FBD"/>
    <property type="match status" value="1"/>
</dbReference>
<comment type="caution">
    <text evidence="2">The sequence shown here is derived from an EMBL/GenBank/DDBJ whole genome shotgun (WGS) entry which is preliminary data.</text>
</comment>
<dbReference type="InterPro" id="IPR032675">
    <property type="entry name" value="LRR_dom_sf"/>
</dbReference>
<organism evidence="2 3">
    <name type="scientific">Oryza meyeriana var. granulata</name>
    <dbReference type="NCBI Taxonomy" id="110450"/>
    <lineage>
        <taxon>Eukaryota</taxon>
        <taxon>Viridiplantae</taxon>
        <taxon>Streptophyta</taxon>
        <taxon>Embryophyta</taxon>
        <taxon>Tracheophyta</taxon>
        <taxon>Spermatophyta</taxon>
        <taxon>Magnoliopsida</taxon>
        <taxon>Liliopsida</taxon>
        <taxon>Poales</taxon>
        <taxon>Poaceae</taxon>
        <taxon>BOP clade</taxon>
        <taxon>Oryzoideae</taxon>
        <taxon>Oryzeae</taxon>
        <taxon>Oryzinae</taxon>
        <taxon>Oryza</taxon>
        <taxon>Oryza meyeriana</taxon>
    </lineage>
</organism>
<name>A0A6G1F461_9ORYZ</name>
<dbReference type="PANTHER" id="PTHR32141">
    <property type="match status" value="1"/>
</dbReference>
<sequence length="380" mass="42444">MEEYRAEASLWLHLLAAKGVDQLVFMNRPSSIKTDVRLPATLFRCASVTRLYLGFWRFPDTATLPRATAAFPHLRELGLCTIIMGNADLAFLFDKCPVLENLLIVGGRTFLRVPVAGNSLRCVQVCASIVEEITVVSACNLERLLLWEAWGKGDMVSRGCVINMRCRIKIGHALKLRILGFLVPGMHELEISNTIIKAGTKASPRTTMPSVHMLGVQVKKLGDRKQAGMMPSFLRCFPNIETLYVQSENDDMPNGKLDLKFWQDAGPIECVKRHIKKMVLREFRGQRGELDFLKFIAEHAEVLEQMVVVTTSGSADRLSASLRAFLASAKWASEGCKLMISRSPFHQEGTAWCYQGAFDFSNQDPFDLSSPRKAVSFLGV</sequence>
<evidence type="ECO:0000259" key="1">
    <source>
        <dbReference type="SMART" id="SM00579"/>
    </source>
</evidence>
<feature type="domain" description="FBD" evidence="1">
    <location>
        <begin position="269"/>
        <end position="341"/>
    </location>
</feature>
<dbReference type="Proteomes" id="UP000479710">
    <property type="component" value="Unassembled WGS sequence"/>
</dbReference>
<dbReference type="EMBL" id="SPHZ02000001">
    <property type="protein sequence ID" value="KAF0931653.1"/>
    <property type="molecule type" value="Genomic_DNA"/>
</dbReference>
<protein>
    <recommendedName>
        <fullName evidence="1">FBD domain-containing protein</fullName>
    </recommendedName>
</protein>
<dbReference type="OrthoDB" id="666837at2759"/>
<evidence type="ECO:0000313" key="3">
    <source>
        <dbReference type="Proteomes" id="UP000479710"/>
    </source>
</evidence>
<evidence type="ECO:0000313" key="2">
    <source>
        <dbReference type="EMBL" id="KAF0931653.1"/>
    </source>
</evidence>
<reference evidence="2 3" key="1">
    <citation type="submission" date="2019-11" db="EMBL/GenBank/DDBJ databases">
        <title>Whole genome sequence of Oryza granulata.</title>
        <authorList>
            <person name="Li W."/>
        </authorList>
    </citation>
    <scope>NUCLEOTIDE SEQUENCE [LARGE SCALE GENOMIC DNA]</scope>
    <source>
        <strain evidence="3">cv. Menghai</strain>
        <tissue evidence="2">Leaf</tissue>
    </source>
</reference>
<dbReference type="PANTHER" id="PTHR32141:SF40">
    <property type="entry name" value="OS06G0492900 PROTEIN"/>
    <property type="match status" value="1"/>
</dbReference>